<dbReference type="InterPro" id="IPR001772">
    <property type="entry name" value="KA1_dom"/>
</dbReference>
<dbReference type="Proteomes" id="UP000274429">
    <property type="component" value="Unassembled WGS sequence"/>
</dbReference>
<keyword evidence="6" id="KW-0067">ATP-binding</keyword>
<reference evidence="13" key="1">
    <citation type="submission" date="2017-02" db="UniProtKB">
        <authorList>
            <consortium name="WormBaseParasite"/>
        </authorList>
    </citation>
    <scope>IDENTIFICATION</scope>
</reference>
<organism evidence="13">
    <name type="scientific">Hydatigena taeniaeformis</name>
    <name type="common">Feline tapeworm</name>
    <name type="synonym">Taenia taeniaeformis</name>
    <dbReference type="NCBI Taxonomy" id="6205"/>
    <lineage>
        <taxon>Eukaryota</taxon>
        <taxon>Metazoa</taxon>
        <taxon>Spiralia</taxon>
        <taxon>Lophotrochozoa</taxon>
        <taxon>Platyhelminthes</taxon>
        <taxon>Cestoda</taxon>
        <taxon>Eucestoda</taxon>
        <taxon>Cyclophyllidea</taxon>
        <taxon>Taeniidae</taxon>
        <taxon>Hydatigera</taxon>
    </lineage>
</organism>
<sequence length="399" mass="42738">MEMASITSIFRVSVTPAPVPLSSRQKRSGQSRGQHSANATANAATSASMAAMASGVRSAKTELPGISVTSAGQQQQQQHHHRHRNATPTVSHSSSSSNREEVTSGDVSAPTAVVKVAETIVEDVVENVREEFKEVGGGVSNSQARASDAVVVVVEGKNLGSASSQMALNPTAAASLSADSGHHSSSTEHRRPHDIPGYHSPQSSAHQSTWTRNFLRALGSFLQGPSKQASAPTQLIGGGKRQIYSRPREVRSPWGVHVTSTKTASELMNEMKHALKAVKGCQWEADSQWMYLLHCGWSEVLSDSSNTEESVEMVEVGLTTGGRAGTTAGLGELERPRGVASSSVSSDMLQWQMEVFSSDMLQWQMEVCSIPRLHQRAVCLKRIRGSAIQFQKVATQVMA</sequence>
<evidence type="ECO:0000256" key="7">
    <source>
        <dbReference type="ARBA" id="ARBA00047899"/>
    </source>
</evidence>
<keyword evidence="5" id="KW-0418">Kinase</keyword>
<dbReference type="GO" id="GO:0004674">
    <property type="term" value="F:protein serine/threonine kinase activity"/>
    <property type="evidence" value="ECO:0007669"/>
    <property type="project" value="UniProtKB-KW"/>
</dbReference>
<evidence type="ECO:0000313" key="12">
    <source>
        <dbReference type="Proteomes" id="UP000274429"/>
    </source>
</evidence>
<protein>
    <recommendedName>
        <fullName evidence="1">non-specific serine/threonine protein kinase</fullName>
        <ecNumber evidence="1">2.7.11.1</ecNumber>
    </recommendedName>
</protein>
<dbReference type="EMBL" id="UYWX01023807">
    <property type="protein sequence ID" value="VDM36352.1"/>
    <property type="molecule type" value="Genomic_DNA"/>
</dbReference>
<feature type="region of interest" description="Disordered" evidence="9">
    <location>
        <begin position="173"/>
        <end position="206"/>
    </location>
</feature>
<gene>
    <name evidence="11" type="ORF">TTAC_LOCUS11372</name>
</gene>
<evidence type="ECO:0000256" key="1">
    <source>
        <dbReference type="ARBA" id="ARBA00012513"/>
    </source>
</evidence>
<dbReference type="SUPFAM" id="SSF103243">
    <property type="entry name" value="KA1-like"/>
    <property type="match status" value="1"/>
</dbReference>
<dbReference type="Gene3D" id="3.30.310.80">
    <property type="entry name" value="Kinase associated domain 1, KA1"/>
    <property type="match status" value="1"/>
</dbReference>
<dbReference type="PROSITE" id="PS50032">
    <property type="entry name" value="KA1"/>
    <property type="match status" value="1"/>
</dbReference>
<dbReference type="Pfam" id="PF02149">
    <property type="entry name" value="KA1"/>
    <property type="match status" value="1"/>
</dbReference>
<feature type="region of interest" description="Disordered" evidence="9">
    <location>
        <begin position="68"/>
        <end position="108"/>
    </location>
</feature>
<keyword evidence="4" id="KW-0547">Nucleotide-binding</keyword>
<evidence type="ECO:0000313" key="11">
    <source>
        <dbReference type="EMBL" id="VDM36352.1"/>
    </source>
</evidence>
<feature type="compositionally biased region" description="Basic and acidic residues" evidence="9">
    <location>
        <begin position="180"/>
        <end position="196"/>
    </location>
</feature>
<feature type="domain" description="KA1" evidence="10">
    <location>
        <begin position="354"/>
        <end position="399"/>
    </location>
</feature>
<dbReference type="EC" id="2.7.11.1" evidence="1"/>
<feature type="region of interest" description="Disordered" evidence="9">
    <location>
        <begin position="19"/>
        <end position="45"/>
    </location>
</feature>
<evidence type="ECO:0000259" key="10">
    <source>
        <dbReference type="PROSITE" id="PS50032"/>
    </source>
</evidence>
<evidence type="ECO:0000256" key="8">
    <source>
        <dbReference type="ARBA" id="ARBA00048679"/>
    </source>
</evidence>
<keyword evidence="2" id="KW-0723">Serine/threonine-protein kinase</keyword>
<evidence type="ECO:0000256" key="9">
    <source>
        <dbReference type="SAM" id="MobiDB-lite"/>
    </source>
</evidence>
<dbReference type="OrthoDB" id="504170at2759"/>
<accession>A0A0R3XCW2</accession>
<feature type="compositionally biased region" description="Low complexity" evidence="9">
    <location>
        <begin position="30"/>
        <end position="45"/>
    </location>
</feature>
<evidence type="ECO:0000256" key="3">
    <source>
        <dbReference type="ARBA" id="ARBA00022679"/>
    </source>
</evidence>
<comment type="catalytic activity">
    <reaction evidence="7">
        <text>L-threonyl-[protein] + ATP = O-phospho-L-threonyl-[protein] + ADP + H(+)</text>
        <dbReference type="Rhea" id="RHEA:46608"/>
        <dbReference type="Rhea" id="RHEA-COMP:11060"/>
        <dbReference type="Rhea" id="RHEA-COMP:11605"/>
        <dbReference type="ChEBI" id="CHEBI:15378"/>
        <dbReference type="ChEBI" id="CHEBI:30013"/>
        <dbReference type="ChEBI" id="CHEBI:30616"/>
        <dbReference type="ChEBI" id="CHEBI:61977"/>
        <dbReference type="ChEBI" id="CHEBI:456216"/>
        <dbReference type="EC" id="2.7.11.1"/>
    </reaction>
</comment>
<evidence type="ECO:0000313" key="13">
    <source>
        <dbReference type="WBParaSite" id="TTAC_0001138901-mRNA-1"/>
    </source>
</evidence>
<proteinExistence type="predicted"/>
<dbReference type="GO" id="GO:0005524">
    <property type="term" value="F:ATP binding"/>
    <property type="evidence" value="ECO:0007669"/>
    <property type="project" value="UniProtKB-KW"/>
</dbReference>
<dbReference type="InterPro" id="IPR028375">
    <property type="entry name" value="KA1/Ssp2_C"/>
</dbReference>
<name>A0A0R3XCW2_HYDTA</name>
<evidence type="ECO:0000256" key="2">
    <source>
        <dbReference type="ARBA" id="ARBA00022527"/>
    </source>
</evidence>
<dbReference type="STRING" id="6205.A0A0R3XCW2"/>
<dbReference type="AlphaFoldDB" id="A0A0R3XCW2"/>
<reference evidence="11 12" key="2">
    <citation type="submission" date="2018-11" db="EMBL/GenBank/DDBJ databases">
        <authorList>
            <consortium name="Pathogen Informatics"/>
        </authorList>
    </citation>
    <scope>NUCLEOTIDE SEQUENCE [LARGE SCALE GENOMIC DNA]</scope>
</reference>
<evidence type="ECO:0000256" key="5">
    <source>
        <dbReference type="ARBA" id="ARBA00022777"/>
    </source>
</evidence>
<comment type="catalytic activity">
    <reaction evidence="8">
        <text>L-seryl-[protein] + ATP = O-phospho-L-seryl-[protein] + ADP + H(+)</text>
        <dbReference type="Rhea" id="RHEA:17989"/>
        <dbReference type="Rhea" id="RHEA-COMP:9863"/>
        <dbReference type="Rhea" id="RHEA-COMP:11604"/>
        <dbReference type="ChEBI" id="CHEBI:15378"/>
        <dbReference type="ChEBI" id="CHEBI:29999"/>
        <dbReference type="ChEBI" id="CHEBI:30616"/>
        <dbReference type="ChEBI" id="CHEBI:83421"/>
        <dbReference type="ChEBI" id="CHEBI:456216"/>
        <dbReference type="EC" id="2.7.11.1"/>
    </reaction>
</comment>
<keyword evidence="12" id="KW-1185">Reference proteome</keyword>
<dbReference type="WBParaSite" id="TTAC_0001138901-mRNA-1">
    <property type="protein sequence ID" value="TTAC_0001138901-mRNA-1"/>
    <property type="gene ID" value="TTAC_0001138901"/>
</dbReference>
<evidence type="ECO:0000256" key="4">
    <source>
        <dbReference type="ARBA" id="ARBA00022741"/>
    </source>
</evidence>
<evidence type="ECO:0000256" key="6">
    <source>
        <dbReference type="ARBA" id="ARBA00022840"/>
    </source>
</evidence>
<keyword evidence="3" id="KW-0808">Transferase</keyword>